<dbReference type="InterPro" id="IPR000940">
    <property type="entry name" value="NNMT_TEMT_trans"/>
</dbReference>
<evidence type="ECO:0000256" key="3">
    <source>
        <dbReference type="ARBA" id="ARBA00022691"/>
    </source>
</evidence>
<dbReference type="RefSeq" id="WP_116073448.1">
    <property type="nucleotide sequence ID" value="NZ_BONB01000051.1"/>
</dbReference>
<dbReference type="GO" id="GO:0008170">
    <property type="term" value="F:N-methyltransferase activity"/>
    <property type="evidence" value="ECO:0007669"/>
    <property type="project" value="TreeGrafter"/>
</dbReference>
<dbReference type="InterPro" id="IPR029063">
    <property type="entry name" value="SAM-dependent_MTases_sf"/>
</dbReference>
<keyword evidence="4" id="KW-1133">Transmembrane helix</keyword>
<feature type="transmembrane region" description="Helical" evidence="4">
    <location>
        <begin position="42"/>
        <end position="61"/>
    </location>
</feature>
<dbReference type="Proteomes" id="UP000256913">
    <property type="component" value="Unassembled WGS sequence"/>
</dbReference>
<comment type="caution">
    <text evidence="6">The sequence shown here is derived from an EMBL/GenBank/DDBJ whole genome shotgun (WGS) entry which is preliminary data.</text>
</comment>
<dbReference type="AlphaFoldDB" id="A0A3D9ZXI4"/>
<dbReference type="PANTHER" id="PTHR10867">
    <property type="entry name" value="NNMT/PNMT/TEMT FAMILY MEMBER"/>
    <property type="match status" value="1"/>
</dbReference>
<evidence type="ECO:0000256" key="4">
    <source>
        <dbReference type="SAM" id="Phobius"/>
    </source>
</evidence>
<keyword evidence="5" id="KW-0732">Signal</keyword>
<dbReference type="PANTHER" id="PTHR10867:SF17">
    <property type="entry name" value="NICOTINAMIDE N-METHYLTRANSFERASE"/>
    <property type="match status" value="1"/>
</dbReference>
<keyword evidence="1" id="KW-0489">Methyltransferase</keyword>
<feature type="signal peptide" evidence="5">
    <location>
        <begin position="1"/>
        <end position="20"/>
    </location>
</feature>
<sequence>MSLLGTWTVSLAATAASAYALDAVAAAAGASLVAVGLLDGVAQEWVMVFLVASYAIWAVGLRTNLRANGALLAATGTSTNVLSKAAFDVTRRRARRGSTARLAAAVAYAGTEVAKETPYYLAAFGAAAATDAITSTDALVFLAGANLAAAGYEYGLGRLTGAFLRHRYASFETDWVPQRYLADYYAAIEPDEIATIAFLVSSLRSAPRDEPVLFFGVGPTMHHVFAAAEIASEIHLGDYLPANLAEIQRWISRAPGAHDWRPFVYYTLQCEGVARPTDDEVAHREDLARRKITQLLQVDAMHARPIDRLYSTVISPYCADSATDNLVTWRRLMRNITGLVGPGGLFITAALHRCSGYTVGGRRFPSANVDESDFEAALRRDFDASIEVCATGQDATHGYGSVVLCQARRHAVT</sequence>
<dbReference type="InterPro" id="IPR053384">
    <property type="entry name" value="SAM-dep_methyltransferase"/>
</dbReference>
<evidence type="ECO:0000256" key="1">
    <source>
        <dbReference type="ARBA" id="ARBA00022603"/>
    </source>
</evidence>
<gene>
    <name evidence="6" type="ORF">DFJ67_7376</name>
</gene>
<keyword evidence="7" id="KW-1185">Reference proteome</keyword>
<accession>A0A3D9ZXI4</accession>
<dbReference type="OrthoDB" id="3278930at2"/>
<feature type="chain" id="PRO_5039713465" evidence="5">
    <location>
        <begin position="21"/>
        <end position="413"/>
    </location>
</feature>
<name>A0A3D9ZXI4_9ACTN</name>
<evidence type="ECO:0000313" key="6">
    <source>
        <dbReference type="EMBL" id="REG01295.1"/>
    </source>
</evidence>
<dbReference type="SUPFAM" id="SSF53335">
    <property type="entry name" value="S-adenosyl-L-methionine-dependent methyltransferases"/>
    <property type="match status" value="1"/>
</dbReference>
<protein>
    <submittedName>
        <fullName evidence="6">NNMT/PNMT/TEMT family protein</fullName>
    </submittedName>
</protein>
<dbReference type="PROSITE" id="PS51681">
    <property type="entry name" value="SAM_MT_NNMT_PNMT_TEMT"/>
    <property type="match status" value="1"/>
</dbReference>
<dbReference type="Gene3D" id="3.40.50.150">
    <property type="entry name" value="Vaccinia Virus protein VP39"/>
    <property type="match status" value="1"/>
</dbReference>
<keyword evidence="3" id="KW-0949">S-adenosyl-L-methionine</keyword>
<dbReference type="Pfam" id="PF01234">
    <property type="entry name" value="NNMT_PNMT_TEMT"/>
    <property type="match status" value="1"/>
</dbReference>
<evidence type="ECO:0000313" key="7">
    <source>
        <dbReference type="Proteomes" id="UP000256913"/>
    </source>
</evidence>
<keyword evidence="4" id="KW-0812">Transmembrane</keyword>
<evidence type="ECO:0000256" key="5">
    <source>
        <dbReference type="SAM" id="SignalP"/>
    </source>
</evidence>
<organism evidence="6 7">
    <name type="scientific">Asanoa ferruginea</name>
    <dbReference type="NCBI Taxonomy" id="53367"/>
    <lineage>
        <taxon>Bacteria</taxon>
        <taxon>Bacillati</taxon>
        <taxon>Actinomycetota</taxon>
        <taxon>Actinomycetes</taxon>
        <taxon>Micromonosporales</taxon>
        <taxon>Micromonosporaceae</taxon>
        <taxon>Asanoa</taxon>
    </lineage>
</organism>
<keyword evidence="4" id="KW-0472">Membrane</keyword>
<evidence type="ECO:0000256" key="2">
    <source>
        <dbReference type="ARBA" id="ARBA00022679"/>
    </source>
</evidence>
<keyword evidence="2" id="KW-0808">Transferase</keyword>
<dbReference type="EMBL" id="QUMQ01000001">
    <property type="protein sequence ID" value="REG01295.1"/>
    <property type="molecule type" value="Genomic_DNA"/>
</dbReference>
<reference evidence="6 7" key="1">
    <citation type="submission" date="2018-08" db="EMBL/GenBank/DDBJ databases">
        <title>Sequencing the genomes of 1000 actinobacteria strains.</title>
        <authorList>
            <person name="Klenk H.-P."/>
        </authorList>
    </citation>
    <scope>NUCLEOTIDE SEQUENCE [LARGE SCALE GENOMIC DNA]</scope>
    <source>
        <strain evidence="6 7">DSM 44099</strain>
    </source>
</reference>
<dbReference type="GO" id="GO:0032259">
    <property type="term" value="P:methylation"/>
    <property type="evidence" value="ECO:0007669"/>
    <property type="project" value="UniProtKB-KW"/>
</dbReference>
<dbReference type="GO" id="GO:0005829">
    <property type="term" value="C:cytosol"/>
    <property type="evidence" value="ECO:0007669"/>
    <property type="project" value="TreeGrafter"/>
</dbReference>
<proteinExistence type="predicted"/>
<dbReference type="NCBIfam" id="NF041360">
    <property type="entry name" value="GntF_guanitoxin"/>
    <property type="match status" value="1"/>
</dbReference>